<dbReference type="Proteomes" id="UP000232722">
    <property type="component" value="Unassembled WGS sequence"/>
</dbReference>
<evidence type="ECO:0000313" key="4">
    <source>
        <dbReference type="Proteomes" id="UP000232688"/>
    </source>
</evidence>
<evidence type="ECO:0000313" key="6">
    <source>
        <dbReference type="Proteomes" id="UP000684084"/>
    </source>
</evidence>
<dbReference type="VEuPathDB" id="FungiDB:RhiirA1_429767"/>
<reference evidence="3 4" key="3">
    <citation type="submission" date="2017-10" db="EMBL/GenBank/DDBJ databases">
        <title>Extensive intraspecific genome diversity in a model arbuscular mycorrhizal fungus.</title>
        <authorList>
            <person name="Chen E.C.H."/>
            <person name="Morin E."/>
            <person name="Baudet D."/>
            <person name="Noel J."/>
            <person name="Ndikumana S."/>
            <person name="Charron P."/>
            <person name="St-Onge C."/>
            <person name="Giorgi J."/>
            <person name="Grigoriev I.V."/>
            <person name="Roux C."/>
            <person name="Martin F.M."/>
            <person name="Corradi N."/>
        </authorList>
    </citation>
    <scope>NUCLEOTIDE SEQUENCE [LARGE SCALE GENOMIC DNA]</scope>
    <source>
        <strain evidence="3 4">A1</strain>
    </source>
</reference>
<reference evidence="1" key="5">
    <citation type="submission" date="2020-05" db="EMBL/GenBank/DDBJ databases">
        <authorList>
            <person name="Rincon C."/>
            <person name="Sanders R I."/>
            <person name="Robbins C."/>
            <person name="Chaturvedi A."/>
        </authorList>
    </citation>
    <scope>NUCLEOTIDE SEQUENCE</scope>
    <source>
        <strain evidence="1">CHB12</strain>
    </source>
</reference>
<dbReference type="EMBL" id="LLXJ01000432">
    <property type="protein sequence ID" value="PKC09792.1"/>
    <property type="molecule type" value="Genomic_DNA"/>
</dbReference>
<gene>
    <name evidence="1" type="ORF">CHRIB12_LOCUS18463</name>
    <name evidence="3" type="ORF">RhiirA1_429767</name>
    <name evidence="2" type="ORF">RhiirA5_356255</name>
</gene>
<reference evidence="3 4" key="4">
    <citation type="submission" date="2017-10" db="EMBL/GenBank/DDBJ databases">
        <title>Genome analyses suggest a sexual origin of heterokaryosis in a supposedly ancient asexual fungus.</title>
        <authorList>
            <person name="Corradi N."/>
            <person name="Sedzielewska K."/>
            <person name="Noel J."/>
            <person name="Charron P."/>
            <person name="Farinelli L."/>
            <person name="Marton T."/>
            <person name="Kruger M."/>
            <person name="Pelin A."/>
            <person name="Brachmann A."/>
            <person name="Corradi N."/>
        </authorList>
    </citation>
    <scope>NUCLEOTIDE SEQUENCE [LARGE SCALE GENOMIC DNA]</scope>
    <source>
        <strain evidence="3 4">A1</strain>
    </source>
</reference>
<dbReference type="EMBL" id="CAGKOT010000049">
    <property type="protein sequence ID" value="CAB5383567.1"/>
    <property type="molecule type" value="Genomic_DNA"/>
</dbReference>
<dbReference type="VEuPathDB" id="FungiDB:RhiirFUN_017081"/>
<accession>A0A2I1E845</accession>
<organism evidence="1 6">
    <name type="scientific">Rhizophagus irregularis</name>
    <dbReference type="NCBI Taxonomy" id="588596"/>
    <lineage>
        <taxon>Eukaryota</taxon>
        <taxon>Fungi</taxon>
        <taxon>Fungi incertae sedis</taxon>
        <taxon>Mucoromycota</taxon>
        <taxon>Glomeromycotina</taxon>
        <taxon>Glomeromycetes</taxon>
        <taxon>Glomerales</taxon>
        <taxon>Glomeraceae</taxon>
        <taxon>Rhizophagus</taxon>
    </lineage>
</organism>
<reference evidence="2 5" key="2">
    <citation type="submission" date="2017-09" db="EMBL/GenBank/DDBJ databases">
        <title>Extensive intraspecific genome diversity in a model arbuscular mycorrhizal fungus.</title>
        <authorList>
            <person name="Chen E.C."/>
            <person name="Morin E."/>
            <person name="Beaudet D."/>
            <person name="Noel J."/>
            <person name="Ndikumana S."/>
            <person name="Charron P."/>
            <person name="St-Onge C."/>
            <person name="Giorgi J."/>
            <person name="Grigoriev I.V."/>
            <person name="Roux C."/>
            <person name="Martin F.M."/>
            <person name="Corradi N."/>
        </authorList>
    </citation>
    <scope>NUCLEOTIDE SEQUENCE [LARGE SCALE GENOMIC DNA]</scope>
    <source>
        <strain evidence="2 5">A5</strain>
    </source>
</reference>
<evidence type="ECO:0000313" key="3">
    <source>
        <dbReference type="EMBL" id="PKC54850.1"/>
    </source>
</evidence>
<protein>
    <submittedName>
        <fullName evidence="1">Uncharacterized protein</fullName>
    </submittedName>
</protein>
<name>A0A2I1E845_9GLOM</name>
<proteinExistence type="predicted"/>
<dbReference type="EMBL" id="LLXH01002944">
    <property type="protein sequence ID" value="PKC54850.1"/>
    <property type="molecule type" value="Genomic_DNA"/>
</dbReference>
<dbReference type="Proteomes" id="UP000232688">
    <property type="component" value="Unassembled WGS sequence"/>
</dbReference>
<dbReference type="OrthoDB" id="2303397at2759"/>
<reference evidence="2 5" key="1">
    <citation type="submission" date="2016-04" db="EMBL/GenBank/DDBJ databases">
        <title>Genome analyses suggest a sexual origin of heterokaryosis in a supposedly ancient asexual fungus.</title>
        <authorList>
            <person name="Ropars J."/>
            <person name="Sedzielewska K."/>
            <person name="Noel J."/>
            <person name="Charron P."/>
            <person name="Farinelli L."/>
            <person name="Marton T."/>
            <person name="Kruger M."/>
            <person name="Pelin A."/>
            <person name="Brachmann A."/>
            <person name="Corradi N."/>
        </authorList>
    </citation>
    <scope>NUCLEOTIDE SEQUENCE [LARGE SCALE GENOMIC DNA]</scope>
    <source>
        <strain evidence="2 5">A5</strain>
    </source>
</reference>
<sequence>MPVGIVQVMNNTGFKLYYNNIESGRTFEIDPKTQQYENYGWIPCSDFYDDTLPYASSGKHIKIQLNNYTPMKISDNNWKFKIVGPTGPSGEETEDWYGSLRNGDKYIIRLDEVKDNYGSKFSIMAYEYEDKYKSTGGHIVSQIIQHAAAAFGIVLMAKI</sequence>
<evidence type="ECO:0000313" key="5">
    <source>
        <dbReference type="Proteomes" id="UP000232722"/>
    </source>
</evidence>
<dbReference type="Proteomes" id="UP000684084">
    <property type="component" value="Unassembled WGS sequence"/>
</dbReference>
<dbReference type="AlphaFoldDB" id="A0A2I1E845"/>
<evidence type="ECO:0000313" key="1">
    <source>
        <dbReference type="EMBL" id="CAB5383567.1"/>
    </source>
</evidence>
<evidence type="ECO:0000313" key="2">
    <source>
        <dbReference type="EMBL" id="PKC09792.1"/>
    </source>
</evidence>
<comment type="caution">
    <text evidence="1">The sequence shown here is derived from an EMBL/GenBank/DDBJ whole genome shotgun (WGS) entry which is preliminary data.</text>
</comment>